<evidence type="ECO:0000256" key="1">
    <source>
        <dbReference type="SAM" id="MobiDB-lite"/>
    </source>
</evidence>
<dbReference type="AlphaFoldDB" id="A0A7G2C336"/>
<dbReference type="Proteomes" id="UP000515908">
    <property type="component" value="Chromosome 03"/>
</dbReference>
<protein>
    <recommendedName>
        <fullName evidence="4">TFIIS central domain-containing protein</fullName>
    </recommendedName>
</protein>
<name>A0A7G2C336_9TRYP</name>
<dbReference type="EMBL" id="LR877147">
    <property type="protein sequence ID" value="CAD2214106.1"/>
    <property type="molecule type" value="Genomic_DNA"/>
</dbReference>
<sequence>MSSEKDTKLINLVSKTLAALEDFKGDSDGAGQFAKELVAELRASSPTEDDFKDQLMGIVANVKNLNGHIKGTVTPLQLATMDINAILSEKQKKEQEKFSRKRARQQINENNLSLLCEKCSRTRKDRINLNQIGLDSEENGTQFDYHFDALCSCSHSSTDDGLESEEEEEDSSGEADRRAEKRVKE</sequence>
<feature type="region of interest" description="Disordered" evidence="1">
    <location>
        <begin position="155"/>
        <end position="185"/>
    </location>
</feature>
<evidence type="ECO:0000313" key="3">
    <source>
        <dbReference type="Proteomes" id="UP000515908"/>
    </source>
</evidence>
<evidence type="ECO:0000313" key="2">
    <source>
        <dbReference type="EMBL" id="CAD2214106.1"/>
    </source>
</evidence>
<proteinExistence type="predicted"/>
<accession>A0A7G2C336</accession>
<organism evidence="2 3">
    <name type="scientific">Angomonas deanei</name>
    <dbReference type="NCBI Taxonomy" id="59799"/>
    <lineage>
        <taxon>Eukaryota</taxon>
        <taxon>Discoba</taxon>
        <taxon>Euglenozoa</taxon>
        <taxon>Kinetoplastea</taxon>
        <taxon>Metakinetoplastina</taxon>
        <taxon>Trypanosomatida</taxon>
        <taxon>Trypanosomatidae</taxon>
        <taxon>Strigomonadinae</taxon>
        <taxon>Angomonas</taxon>
    </lineage>
</organism>
<keyword evidence="3" id="KW-1185">Reference proteome</keyword>
<dbReference type="VEuPathDB" id="TriTrypDB:ADEAN_000155000"/>
<feature type="compositionally biased region" description="Basic and acidic residues" evidence="1">
    <location>
        <begin position="174"/>
        <end position="185"/>
    </location>
</feature>
<gene>
    <name evidence="2" type="ORF">ADEAN_000155000</name>
</gene>
<reference evidence="2 3" key="1">
    <citation type="submission" date="2020-08" db="EMBL/GenBank/DDBJ databases">
        <authorList>
            <person name="Newling K."/>
            <person name="Davey J."/>
            <person name="Forrester S."/>
        </authorList>
    </citation>
    <scope>NUCLEOTIDE SEQUENCE [LARGE SCALE GENOMIC DNA]</scope>
    <source>
        <strain evidence="3">Crithidia deanei Carvalho (ATCC PRA-265)</strain>
    </source>
</reference>
<feature type="compositionally biased region" description="Acidic residues" evidence="1">
    <location>
        <begin position="160"/>
        <end position="173"/>
    </location>
</feature>
<evidence type="ECO:0008006" key="4">
    <source>
        <dbReference type="Google" id="ProtNLM"/>
    </source>
</evidence>